<proteinExistence type="predicted"/>
<evidence type="ECO:0000313" key="1">
    <source>
        <dbReference type="EMBL" id="KAK7729918.1"/>
    </source>
</evidence>
<dbReference type="EMBL" id="JAKNSF020000027">
    <property type="protein sequence ID" value="KAK7729918.1"/>
    <property type="molecule type" value="Genomic_DNA"/>
</dbReference>
<evidence type="ECO:0008006" key="3">
    <source>
        <dbReference type="Google" id="ProtNLM"/>
    </source>
</evidence>
<evidence type="ECO:0000313" key="2">
    <source>
        <dbReference type="Proteomes" id="UP001430848"/>
    </source>
</evidence>
<sequence length="404" mass="45882">MEDQSSAKAKAQAKAQAQALLSTIGTKDDPAEVFFGLLPTPEEIHGVTNADTHDSMNKRFANVLDAVNLFLQKHVRESEDPDFAYIFTSVAEATLKEPKSWMKCLRNSLAYVALMNSRDGEASSQGTKKDRLLAYYLWRLHGAKDETSPTHKPSCREARALRRATTIFTEIWFEDLRLRNGWDIESVTEENGLIEMKIMSEELCAYLGRVPFRPRPRHLVESEEQVLACVSAGTCEDVVEGGRLFFELFIRQAVHFQPKNAHKTVHTSYPNGKHEFLFIYFHVVFRITLPSGMRFAFDPTGAQNGWQEYLAPWDAYEQHRIHFIKDTRVVDARGLMECMGDTERDEMVIATVVAVVEGSLGRRLLGGGLEELLYSLSDARFETKRESLVKAFRELFMSIGTDVD</sequence>
<reference evidence="1 2" key="1">
    <citation type="submission" date="2024-02" db="EMBL/GenBank/DDBJ databases">
        <title>De novo assembly and annotation of 12 fungi associated with fruit tree decline syndrome in Ontario, Canada.</title>
        <authorList>
            <person name="Sulman M."/>
            <person name="Ellouze W."/>
            <person name="Ilyukhin E."/>
        </authorList>
    </citation>
    <scope>NUCLEOTIDE SEQUENCE [LARGE SCALE GENOMIC DNA]</scope>
    <source>
        <strain evidence="1 2">M169</strain>
    </source>
</reference>
<protein>
    <recommendedName>
        <fullName evidence="3">HNH nuclease domain-containing protein</fullName>
    </recommendedName>
</protein>
<gene>
    <name evidence="1" type="ORF">SLS63_005977</name>
</gene>
<dbReference type="Proteomes" id="UP001430848">
    <property type="component" value="Unassembled WGS sequence"/>
</dbReference>
<keyword evidence="2" id="KW-1185">Reference proteome</keyword>
<accession>A0ABR1P9R2</accession>
<organism evidence="1 2">
    <name type="scientific">Diaporthe eres</name>
    <name type="common">Phomopsis oblonga</name>
    <dbReference type="NCBI Taxonomy" id="83184"/>
    <lineage>
        <taxon>Eukaryota</taxon>
        <taxon>Fungi</taxon>
        <taxon>Dikarya</taxon>
        <taxon>Ascomycota</taxon>
        <taxon>Pezizomycotina</taxon>
        <taxon>Sordariomycetes</taxon>
        <taxon>Sordariomycetidae</taxon>
        <taxon>Diaporthales</taxon>
        <taxon>Diaporthaceae</taxon>
        <taxon>Diaporthe</taxon>
        <taxon>Diaporthe eres species complex</taxon>
    </lineage>
</organism>
<comment type="caution">
    <text evidence="1">The sequence shown here is derived from an EMBL/GenBank/DDBJ whole genome shotgun (WGS) entry which is preliminary data.</text>
</comment>
<name>A0ABR1P9R2_DIAER</name>